<evidence type="ECO:0000256" key="1">
    <source>
        <dbReference type="ARBA" id="ARBA00001974"/>
    </source>
</evidence>
<keyword evidence="4" id="KW-0812">Transmembrane</keyword>
<comment type="cofactor">
    <cofactor evidence="1">
        <name>FAD</name>
        <dbReference type="ChEBI" id="CHEBI:57692"/>
    </cofactor>
</comment>
<keyword evidence="4" id="KW-0472">Membrane</keyword>
<keyword evidence="6" id="KW-0503">Monooxygenase</keyword>
<dbReference type="InterPro" id="IPR036188">
    <property type="entry name" value="FAD/NAD-bd_sf"/>
</dbReference>
<accession>A0A402BD44</accession>
<evidence type="ECO:0000256" key="4">
    <source>
        <dbReference type="SAM" id="Phobius"/>
    </source>
</evidence>
<gene>
    <name evidence="6" type="ORF">KDA_47970</name>
</gene>
<name>A0A402BD44_9CHLR</name>
<evidence type="ECO:0000256" key="3">
    <source>
        <dbReference type="ARBA" id="ARBA00022827"/>
    </source>
</evidence>
<dbReference type="Pfam" id="PF01494">
    <property type="entry name" value="FAD_binding_3"/>
    <property type="match status" value="1"/>
</dbReference>
<dbReference type="PANTHER" id="PTHR43004:SF19">
    <property type="entry name" value="BINDING MONOOXYGENASE, PUTATIVE (JCVI)-RELATED"/>
    <property type="match status" value="1"/>
</dbReference>
<dbReference type="OrthoDB" id="9766816at2"/>
<keyword evidence="4" id="KW-1133">Transmembrane helix</keyword>
<dbReference type="EMBL" id="BIFT01000002">
    <property type="protein sequence ID" value="GCE29313.1"/>
    <property type="molecule type" value="Genomic_DNA"/>
</dbReference>
<dbReference type="GO" id="GO:0016709">
    <property type="term" value="F:oxidoreductase activity, acting on paired donors, with incorporation or reduction of molecular oxygen, NAD(P)H as one donor, and incorporation of one atom of oxygen"/>
    <property type="evidence" value="ECO:0007669"/>
    <property type="project" value="UniProtKB-ARBA"/>
</dbReference>
<dbReference type="SUPFAM" id="SSF51905">
    <property type="entry name" value="FAD/NAD(P)-binding domain"/>
    <property type="match status" value="1"/>
</dbReference>
<dbReference type="Gene3D" id="3.50.50.60">
    <property type="entry name" value="FAD/NAD(P)-binding domain"/>
    <property type="match status" value="1"/>
</dbReference>
<evidence type="ECO:0000259" key="5">
    <source>
        <dbReference type="Pfam" id="PF01494"/>
    </source>
</evidence>
<evidence type="ECO:0000313" key="6">
    <source>
        <dbReference type="EMBL" id="GCE29313.1"/>
    </source>
</evidence>
<proteinExistence type="predicted"/>
<dbReference type="GO" id="GO:0071949">
    <property type="term" value="F:FAD binding"/>
    <property type="evidence" value="ECO:0007669"/>
    <property type="project" value="InterPro"/>
</dbReference>
<dbReference type="InterPro" id="IPR002938">
    <property type="entry name" value="FAD-bd"/>
</dbReference>
<dbReference type="PANTHER" id="PTHR43004">
    <property type="entry name" value="TRK SYSTEM POTASSIUM UPTAKE PROTEIN"/>
    <property type="match status" value="1"/>
</dbReference>
<dbReference type="Gene3D" id="3.40.30.120">
    <property type="match status" value="1"/>
</dbReference>
<dbReference type="AlphaFoldDB" id="A0A402BD44"/>
<dbReference type="Pfam" id="PF21274">
    <property type="entry name" value="Rng_hyd_C"/>
    <property type="match status" value="1"/>
</dbReference>
<dbReference type="Proteomes" id="UP000287171">
    <property type="component" value="Unassembled WGS sequence"/>
</dbReference>
<keyword evidence="3" id="KW-0274">FAD</keyword>
<keyword evidence="6" id="KW-0560">Oxidoreductase</keyword>
<keyword evidence="7" id="KW-1185">Reference proteome</keyword>
<feature type="transmembrane region" description="Helical" evidence="4">
    <location>
        <begin position="12"/>
        <end position="32"/>
    </location>
</feature>
<evidence type="ECO:0000313" key="7">
    <source>
        <dbReference type="Proteomes" id="UP000287171"/>
    </source>
</evidence>
<evidence type="ECO:0000256" key="2">
    <source>
        <dbReference type="ARBA" id="ARBA00022630"/>
    </source>
</evidence>
<dbReference type="PRINTS" id="PR00420">
    <property type="entry name" value="RNGMNOXGNASE"/>
</dbReference>
<organism evidence="6 7">
    <name type="scientific">Dictyobacter alpinus</name>
    <dbReference type="NCBI Taxonomy" id="2014873"/>
    <lineage>
        <taxon>Bacteria</taxon>
        <taxon>Bacillati</taxon>
        <taxon>Chloroflexota</taxon>
        <taxon>Ktedonobacteria</taxon>
        <taxon>Ktedonobacterales</taxon>
        <taxon>Dictyobacteraceae</taxon>
        <taxon>Dictyobacter</taxon>
    </lineage>
</organism>
<dbReference type="RefSeq" id="WP_126629604.1">
    <property type="nucleotide sequence ID" value="NZ_BIFT01000002.1"/>
</dbReference>
<comment type="caution">
    <text evidence="6">The sequence shown here is derived from an EMBL/GenBank/DDBJ whole genome shotgun (WGS) entry which is preliminary data.</text>
</comment>
<sequence length="565" mass="62505">MSQFSLQRHDQEVPVLIVGGSVVGLSMALFLARQGVHSLLVERHTTTSIHVRASGFNARTMELFRQVGIESAIFQQETPSEQLGEMGLRVESLMGKVLDHTESWAQRSASIIDPFAGPTRTAMIGQDKLEPILRKQASEMGSDIRFGTELVHFEQLAEGVNALLRERATGQEYRIRAHYLVAADGNRSTIRQQLGIHSYGYGTLGQWVSILFQTDLSEALQGRKVTLCFVNNTTVDGILGQSGASRERWALFANLKPRPGERLDAPSEAYCLALVRSAIGIADQPVKIISTLPWEIASRVAKQYQQKRAFLVGDATHVMTTMGAFGANTGIADAHNLAWKLSLVLKKKAHENLLATYGQERQPAADLAVSVSTGLYAYRLPHHEQREAITRSAEEMLMRVRKRPDVPQPTAFSVMYGYRYRSGAVYYENDDDVLFENEPSGRTGTRAPHVWLSHNGRQISILDLYGSKFVLLAGFDGQSWQELFAQATNRLGLSMDLHRIGQDQPYSDGDGSFLASYGISDSGAVLVRPDGFIAWRTPNVAPQPVEPDEIFFVLSRLLGYAAPQG</sequence>
<feature type="domain" description="FAD-binding" evidence="5">
    <location>
        <begin position="12"/>
        <end position="369"/>
    </location>
</feature>
<protein>
    <submittedName>
        <fullName evidence="6">FAD-binding monooxygenase</fullName>
    </submittedName>
</protein>
<dbReference type="InterPro" id="IPR050641">
    <property type="entry name" value="RIFMO-like"/>
</dbReference>
<dbReference type="Gene3D" id="3.30.9.10">
    <property type="entry name" value="D-Amino Acid Oxidase, subunit A, domain 2"/>
    <property type="match status" value="1"/>
</dbReference>
<keyword evidence="2" id="KW-0285">Flavoprotein</keyword>
<reference evidence="7" key="1">
    <citation type="submission" date="2018-12" db="EMBL/GenBank/DDBJ databases">
        <title>Tengunoibacter tsumagoiensis gen. nov., sp. nov., Dictyobacter kobayashii sp. nov., D. alpinus sp. nov., and D. joshuensis sp. nov. and description of Dictyobacteraceae fam. nov. within the order Ktedonobacterales isolated from Tengu-no-mugimeshi.</title>
        <authorList>
            <person name="Wang C.M."/>
            <person name="Zheng Y."/>
            <person name="Sakai Y."/>
            <person name="Toyoda A."/>
            <person name="Minakuchi Y."/>
            <person name="Abe K."/>
            <person name="Yokota A."/>
            <person name="Yabe S."/>
        </authorList>
    </citation>
    <scope>NUCLEOTIDE SEQUENCE [LARGE SCALE GENOMIC DNA]</scope>
    <source>
        <strain evidence="7">Uno16</strain>
    </source>
</reference>